<dbReference type="EMBL" id="MAEI02000001">
    <property type="protein sequence ID" value="MEO1782222.1"/>
    <property type="molecule type" value="Genomic_DNA"/>
</dbReference>
<dbReference type="InterPro" id="IPR027785">
    <property type="entry name" value="UvrD-like_helicase_C"/>
</dbReference>
<dbReference type="RefSeq" id="WP_161868740.1">
    <property type="nucleotide sequence ID" value="NZ_MAEI02000001.1"/>
</dbReference>
<evidence type="ECO:0000259" key="1">
    <source>
        <dbReference type="Pfam" id="PF13538"/>
    </source>
</evidence>
<dbReference type="Pfam" id="PF13538">
    <property type="entry name" value="UvrD_C_2"/>
    <property type="match status" value="1"/>
</dbReference>
<dbReference type="Proteomes" id="UP001429357">
    <property type="component" value="Unassembled WGS sequence"/>
</dbReference>
<organism evidence="2 3">
    <name type="scientific">Enterococcus diestrammenae</name>
    <dbReference type="NCBI Taxonomy" id="1155073"/>
    <lineage>
        <taxon>Bacteria</taxon>
        <taxon>Bacillati</taxon>
        <taxon>Bacillota</taxon>
        <taxon>Bacilli</taxon>
        <taxon>Lactobacillales</taxon>
        <taxon>Enterococcaceae</taxon>
        <taxon>Enterococcus</taxon>
    </lineage>
</organism>
<reference evidence="2" key="2">
    <citation type="submission" date="2024-02" db="EMBL/GenBank/DDBJ databases">
        <title>The Genome Sequence of Enterococcus diestrammenae JM9A.</title>
        <authorList>
            <person name="Earl A."/>
            <person name="Manson A."/>
            <person name="Gilmore M."/>
            <person name="Sanders J."/>
            <person name="Shea T."/>
            <person name="Howe W."/>
            <person name="Livny J."/>
            <person name="Cuomo C."/>
            <person name="Neafsey D."/>
            <person name="Birren B."/>
        </authorList>
    </citation>
    <scope>NUCLEOTIDE SEQUENCE</scope>
    <source>
        <strain evidence="2">JM9A</strain>
    </source>
</reference>
<feature type="domain" description="UvrD-like helicase C-terminal" evidence="1">
    <location>
        <begin position="109"/>
        <end position="156"/>
    </location>
</feature>
<dbReference type="InterPro" id="IPR027417">
    <property type="entry name" value="P-loop_NTPase"/>
</dbReference>
<evidence type="ECO:0000313" key="3">
    <source>
        <dbReference type="Proteomes" id="UP001429357"/>
    </source>
</evidence>
<comment type="caution">
    <text evidence="2">The sequence shown here is derived from an EMBL/GenBank/DDBJ whole genome shotgun (WGS) entry which is preliminary data.</text>
</comment>
<dbReference type="SUPFAM" id="SSF52540">
    <property type="entry name" value="P-loop containing nucleoside triphosphate hydrolases"/>
    <property type="match status" value="1"/>
</dbReference>
<accession>A0ABV0F582</accession>
<proteinExistence type="predicted"/>
<protein>
    <recommendedName>
        <fullName evidence="1">UvrD-like helicase C-terminal domain-containing protein</fullName>
    </recommendedName>
</protein>
<sequence>MPAAKVVEFSTSYPSSYEIIQYAKQFCSAAKIEAVPRHGSEVAELVYQNHSQLAAILSQKVQEVLNSAERGRWGIICQSESECSVIAKMLQTLPVQRIDDKTNHIQEKVVLTTIVYAKGLEFDGVILPKIKQSQLGKANNSLYTCCTRALHQLVVMIEA</sequence>
<keyword evidence="3" id="KW-1185">Reference proteome</keyword>
<name>A0ABV0F582_9ENTE</name>
<reference evidence="2" key="1">
    <citation type="submission" date="2016-06" db="EMBL/GenBank/DDBJ databases">
        <authorList>
            <person name="Van Tyne D."/>
        </authorList>
    </citation>
    <scope>NUCLEOTIDE SEQUENCE</scope>
    <source>
        <strain evidence="2">JM9A</strain>
    </source>
</reference>
<dbReference type="Gene3D" id="3.40.50.300">
    <property type="entry name" value="P-loop containing nucleotide triphosphate hydrolases"/>
    <property type="match status" value="1"/>
</dbReference>
<gene>
    <name evidence="2" type="ORF">BAU18_001815</name>
</gene>
<evidence type="ECO:0000313" key="2">
    <source>
        <dbReference type="EMBL" id="MEO1782222.1"/>
    </source>
</evidence>